<dbReference type="InterPro" id="IPR032812">
    <property type="entry name" value="SbsA_Ig"/>
</dbReference>
<dbReference type="InterPro" id="IPR015915">
    <property type="entry name" value="Kelch-typ_b-propeller"/>
</dbReference>
<organism evidence="4">
    <name type="scientific">Collimonas fungivorans</name>
    <dbReference type="NCBI Taxonomy" id="158899"/>
    <lineage>
        <taxon>Bacteria</taxon>
        <taxon>Pseudomonadati</taxon>
        <taxon>Pseudomonadota</taxon>
        <taxon>Betaproteobacteria</taxon>
        <taxon>Burkholderiales</taxon>
        <taxon>Oxalobacteraceae</taxon>
        <taxon>Collimonas</taxon>
    </lineage>
</organism>
<dbReference type="SUPFAM" id="SSF117281">
    <property type="entry name" value="Kelch motif"/>
    <property type="match status" value="1"/>
</dbReference>
<dbReference type="Pfam" id="PF01344">
    <property type="entry name" value="Kelch_1"/>
    <property type="match status" value="2"/>
</dbReference>
<dbReference type="Gene3D" id="2.120.10.80">
    <property type="entry name" value="Kelch-type beta propeller"/>
    <property type="match status" value="1"/>
</dbReference>
<feature type="compositionally biased region" description="Basic residues" evidence="2">
    <location>
        <begin position="441"/>
        <end position="456"/>
    </location>
</feature>
<evidence type="ECO:0000313" key="4">
    <source>
        <dbReference type="EMBL" id="AMO95380.1"/>
    </source>
</evidence>
<dbReference type="InterPro" id="IPR037293">
    <property type="entry name" value="Gal_Oxidase_central_sf"/>
</dbReference>
<sequence length="456" mass="46565">MMVAIFPKNLKVISHSMMERTHAMKHSLRTKMMQDASSFVSRRVAGALLLALVCAGGMPAAAAAAPALPVASTTATAATAVDALSRLLAVQPVLLAGQSATQLADGQWLVIGGASAGAAGNQAWRIGVDGQRTALPATLHLARTRHSATLLADGRVLVLGGVDGHGGVLADAELFDPATGLFTDLGSLGLAGRSDHSATVLMDGRVLLAGGVDGRGNPIRDVDIYDPLSRKIERLAAKLGSDRIAPIAVLLPDNRVLVWSGATVSGQVQSTAEAYSPESGQFAPLSMEQVQQLAGGLNRSEAPAVLGQAPASGTANVPVAQRVVLRFSQKMAIGSFNNATVTLMGPNGAVGVLPVAAANGVLLFATPKQELLPASSYTLFVQGATDQFGQALPLTAVGFKTVALNTASTAAAIAQATLVQGAAAAGNGSTASGASSGPPARMRHRCRHPRRRPMTW</sequence>
<feature type="compositionally biased region" description="Low complexity" evidence="2">
    <location>
        <begin position="427"/>
        <end position="440"/>
    </location>
</feature>
<dbReference type="AlphaFoldDB" id="A0A127PC39"/>
<protein>
    <submittedName>
        <fullName evidence="4">Kelch motif family protein</fullName>
    </submittedName>
</protein>
<evidence type="ECO:0000259" key="3">
    <source>
        <dbReference type="Pfam" id="PF13205"/>
    </source>
</evidence>
<gene>
    <name evidence="4" type="ORF">CFter6_2712</name>
</gene>
<dbReference type="RefSeq" id="WP_082814738.1">
    <property type="nucleotide sequence ID" value="NZ_CP013232.1"/>
</dbReference>
<keyword evidence="1" id="KW-0732">Signal</keyword>
<dbReference type="OrthoDB" id="251941at2"/>
<dbReference type="PATRIC" id="fig|158899.10.peg.2705"/>
<dbReference type="Pfam" id="PF13205">
    <property type="entry name" value="Big_5"/>
    <property type="match status" value="1"/>
</dbReference>
<feature type="region of interest" description="Disordered" evidence="2">
    <location>
        <begin position="427"/>
        <end position="456"/>
    </location>
</feature>
<dbReference type="Proteomes" id="UP000072421">
    <property type="component" value="Chromosome"/>
</dbReference>
<dbReference type="Gene3D" id="2.130.10.80">
    <property type="entry name" value="Galactose oxidase/kelch, beta-propeller"/>
    <property type="match status" value="1"/>
</dbReference>
<evidence type="ECO:0000256" key="1">
    <source>
        <dbReference type="ARBA" id="ARBA00022729"/>
    </source>
</evidence>
<reference evidence="4 5" key="1">
    <citation type="submission" date="2015-11" db="EMBL/GenBank/DDBJ databases">
        <title>Exploring the genomic traits of fungus-feeding bacterial genus Collimonas.</title>
        <authorList>
            <person name="Song C."/>
            <person name="Schmidt R."/>
            <person name="de Jager V."/>
            <person name="Krzyzanowska D."/>
            <person name="Jongedijk E."/>
            <person name="Cankar K."/>
            <person name="Beekwilder J."/>
            <person name="van Veen A."/>
            <person name="de Boer W."/>
            <person name="van Veen J.A."/>
            <person name="Garbeva P."/>
        </authorList>
    </citation>
    <scope>NUCLEOTIDE SEQUENCE [LARGE SCALE GENOMIC DNA]</scope>
    <source>
        <strain evidence="4 5">Ter6</strain>
    </source>
</reference>
<proteinExistence type="predicted"/>
<evidence type="ECO:0000313" key="5">
    <source>
        <dbReference type="Proteomes" id="UP000072421"/>
    </source>
</evidence>
<dbReference type="EMBL" id="CP013232">
    <property type="protein sequence ID" value="AMO95380.1"/>
    <property type="molecule type" value="Genomic_DNA"/>
</dbReference>
<name>A0A127PC39_9BURK</name>
<accession>A0A127PC39</accession>
<dbReference type="SMART" id="SM00612">
    <property type="entry name" value="Kelch"/>
    <property type="match status" value="2"/>
</dbReference>
<dbReference type="InterPro" id="IPR006652">
    <property type="entry name" value="Kelch_1"/>
</dbReference>
<evidence type="ECO:0000256" key="2">
    <source>
        <dbReference type="SAM" id="MobiDB-lite"/>
    </source>
</evidence>
<feature type="domain" description="SbsA Ig-like" evidence="3">
    <location>
        <begin position="301"/>
        <end position="400"/>
    </location>
</feature>